<name>G6E7W9_9SPHN</name>
<evidence type="ECO:0000259" key="2">
    <source>
        <dbReference type="Pfam" id="PF13452"/>
    </source>
</evidence>
<evidence type="ECO:0000256" key="1">
    <source>
        <dbReference type="SAM" id="MobiDB-lite"/>
    </source>
</evidence>
<dbReference type="AlphaFoldDB" id="G6E7W9"/>
<dbReference type="Proteomes" id="UP000004030">
    <property type="component" value="Unassembled WGS sequence"/>
</dbReference>
<dbReference type="PATRIC" id="fig|1088721.3.peg.433"/>
<comment type="caution">
    <text evidence="3">The sequence shown here is derived from an EMBL/GenBank/DDBJ whole genome shotgun (WGS) entry which is preliminary data.</text>
</comment>
<dbReference type="PANTHER" id="PTHR43664">
    <property type="entry name" value="MONOAMINE OXIDASE-RELATED"/>
    <property type="match status" value="1"/>
</dbReference>
<dbReference type="STRING" id="1088721.JI59_17895"/>
<accession>G6E7W9</accession>
<dbReference type="Pfam" id="PF13452">
    <property type="entry name" value="FAS1_DH_region"/>
    <property type="match status" value="1"/>
</dbReference>
<dbReference type="PANTHER" id="PTHR43664:SF1">
    <property type="entry name" value="BETA-METHYLMALYL-COA DEHYDRATASE"/>
    <property type="match status" value="1"/>
</dbReference>
<dbReference type="EMBL" id="AGFM01000007">
    <property type="protein sequence ID" value="EHJ62612.1"/>
    <property type="molecule type" value="Genomic_DNA"/>
</dbReference>
<reference evidence="3 4" key="1">
    <citation type="journal article" date="2012" name="J. Bacteriol.">
        <title>Genome sequence of benzo(a)pyrene-degrading bacterium Novosphingobium pentaromativorans US6-1.</title>
        <authorList>
            <person name="Luo Y.R."/>
            <person name="Kang S.G."/>
            <person name="Kim S.J."/>
            <person name="Kim M.R."/>
            <person name="Li N."/>
            <person name="Lee J.H."/>
            <person name="Kwon K.K."/>
        </authorList>
    </citation>
    <scope>NUCLEOTIDE SEQUENCE [LARGE SCALE GENOMIC DNA]</scope>
    <source>
        <strain evidence="3 4">US6-1</strain>
    </source>
</reference>
<proteinExistence type="predicted"/>
<dbReference type="InterPro" id="IPR052342">
    <property type="entry name" value="MCH/BMMD"/>
</dbReference>
<dbReference type="Gene3D" id="3.10.129.10">
    <property type="entry name" value="Hotdog Thioesterase"/>
    <property type="match status" value="2"/>
</dbReference>
<protein>
    <recommendedName>
        <fullName evidence="2">FAS1-like dehydratase domain-containing protein</fullName>
    </recommendedName>
</protein>
<gene>
    <name evidence="3" type="ORF">NSU_0440</name>
</gene>
<feature type="compositionally biased region" description="Basic and acidic residues" evidence="1">
    <location>
        <begin position="1"/>
        <end position="12"/>
    </location>
</feature>
<evidence type="ECO:0000313" key="3">
    <source>
        <dbReference type="EMBL" id="EHJ62612.1"/>
    </source>
</evidence>
<dbReference type="InterPro" id="IPR039569">
    <property type="entry name" value="FAS1-like_DH_region"/>
</dbReference>
<organism evidence="3 4">
    <name type="scientific">Novosphingobium pentaromativorans US6-1</name>
    <dbReference type="NCBI Taxonomy" id="1088721"/>
    <lineage>
        <taxon>Bacteria</taxon>
        <taxon>Pseudomonadati</taxon>
        <taxon>Pseudomonadota</taxon>
        <taxon>Alphaproteobacteria</taxon>
        <taxon>Sphingomonadales</taxon>
        <taxon>Sphingomonadaceae</taxon>
        <taxon>Novosphingobium</taxon>
    </lineage>
</organism>
<sequence>MMSESKIRKPANESKSQSDYGILTDEGIAKLRERIGIQTNKPAPPHNYEVTWDGTRHFAYGYGDSNPLWCDRDYGATTRWRGLIAPPNFIYTMGEPGAPKPSPEIKAKLKGDPLAGLGSYQAQMEIEWWRPLRPGDRLFKRNAIIGVQVKEKSEFSGRSVAEIQGWLYYNQDEELVAIQRGTWIRAERHASAEKKKTYDLPEAYSKEYLEKIEAAYDAETIRGADTLYFEDVSEGDELPTIVRGPLRMSDVIVWHLGWGMQLTPPGAFGLSHRIRKKTPGLFTPNELNVPDTVQRLHWEKAWANKLGIPIPYDYGGLRETFLTNVVTNWMGDDGWLWQLSCQHRKFVYHGDTYWIKGKVSKKVQQEGRNEVHLDVRVENQHGNVVTPGSAIVLLPSRDAPVSLPEPARCGIDDMYAYEVERLRQD</sequence>
<evidence type="ECO:0000313" key="4">
    <source>
        <dbReference type="Proteomes" id="UP000004030"/>
    </source>
</evidence>
<keyword evidence="4" id="KW-1185">Reference proteome</keyword>
<dbReference type="eggNOG" id="COG2030">
    <property type="taxonomic scope" value="Bacteria"/>
</dbReference>
<dbReference type="SUPFAM" id="SSF54637">
    <property type="entry name" value="Thioesterase/thiol ester dehydrase-isomerase"/>
    <property type="match status" value="2"/>
</dbReference>
<feature type="domain" description="FAS1-like dehydratase" evidence="2">
    <location>
        <begin position="45"/>
        <end position="152"/>
    </location>
</feature>
<dbReference type="CDD" id="cd03441">
    <property type="entry name" value="R_hydratase_like"/>
    <property type="match status" value="1"/>
</dbReference>
<feature type="region of interest" description="Disordered" evidence="1">
    <location>
        <begin position="1"/>
        <end position="20"/>
    </location>
</feature>
<dbReference type="InterPro" id="IPR029069">
    <property type="entry name" value="HotDog_dom_sf"/>
</dbReference>